<reference evidence="1 2" key="1">
    <citation type="submission" date="2021-01" db="EMBL/GenBank/DDBJ databases">
        <title>Evidence that Capnocytophaga endodontalis is a later homotypic synonym for Capnocytophaga genospecies AHN8471, and request for opinion on proposed recognition of strain AHN8471 as type strain of the species.</title>
        <authorList>
            <person name="Nicholson A.C."/>
            <person name="Hopper C.L."/>
            <person name="Gulvik C.A."/>
            <person name="Mcquiston J.R."/>
            <person name="Lau E.F."/>
        </authorList>
    </citation>
    <scope>NUCLEOTIDE SEQUENCE [LARGE SCALE GENOMIC DNA]</scope>
    <source>
        <strain evidence="1 2">AHN9576</strain>
    </source>
</reference>
<evidence type="ECO:0000313" key="1">
    <source>
        <dbReference type="EMBL" id="MBM0651000.1"/>
    </source>
</evidence>
<sequence>MNKEVNNFEEIMNHRKLTDRELMEQIYELLVGVNMKLDKLGFLKYREMGIEDTNFVYPFKDNIPESIANKKDSLEETLKDTQEFFTELFKDTESK</sequence>
<evidence type="ECO:0000313" key="2">
    <source>
        <dbReference type="Proteomes" id="UP000603506"/>
    </source>
</evidence>
<dbReference type="Proteomes" id="UP000603506">
    <property type="component" value="Unassembled WGS sequence"/>
</dbReference>
<protein>
    <submittedName>
        <fullName evidence="1">Uncharacterized protein</fullName>
    </submittedName>
</protein>
<accession>A0ABS1YX50</accession>
<organism evidence="1 2">
    <name type="scientific">Capnocytophaga genosp. AHN8471</name>
    <dbReference type="NCBI Taxonomy" id="327574"/>
    <lineage>
        <taxon>Bacteria</taxon>
        <taxon>Pseudomonadati</taxon>
        <taxon>Bacteroidota</taxon>
        <taxon>Flavobacteriia</taxon>
        <taxon>Flavobacteriales</taxon>
        <taxon>Flavobacteriaceae</taxon>
        <taxon>Capnocytophaga</taxon>
    </lineage>
</organism>
<keyword evidence="2" id="KW-1185">Reference proteome</keyword>
<gene>
    <name evidence="1" type="ORF">JNB19_09600</name>
</gene>
<comment type="caution">
    <text evidence="1">The sequence shown here is derived from an EMBL/GenBank/DDBJ whole genome shotgun (WGS) entry which is preliminary data.</text>
</comment>
<name>A0ABS1YX50_9FLAO</name>
<proteinExistence type="predicted"/>
<dbReference type="EMBL" id="JAEUAH010000013">
    <property type="protein sequence ID" value="MBM0651000.1"/>
    <property type="molecule type" value="Genomic_DNA"/>
</dbReference>
<dbReference type="RefSeq" id="WP_203093388.1">
    <property type="nucleotide sequence ID" value="NZ_JAESPH010000004.1"/>
</dbReference>